<comment type="caution">
    <text evidence="7">The sequence shown here is derived from an EMBL/GenBank/DDBJ whole genome shotgun (WGS) entry which is preliminary data.</text>
</comment>
<dbReference type="Pfam" id="PF06634">
    <property type="entry name" value="DUF1156"/>
    <property type="match status" value="1"/>
</dbReference>
<keyword evidence="2" id="KW-0808">Transferase</keyword>
<proteinExistence type="predicted"/>
<dbReference type="GO" id="GO:0003677">
    <property type="term" value="F:DNA binding"/>
    <property type="evidence" value="ECO:0007669"/>
    <property type="project" value="InterPro"/>
</dbReference>
<dbReference type="GO" id="GO:0032259">
    <property type="term" value="P:methylation"/>
    <property type="evidence" value="ECO:0007669"/>
    <property type="project" value="UniProtKB-KW"/>
</dbReference>
<dbReference type="InterPro" id="IPR029063">
    <property type="entry name" value="SAM-dependent_MTases_sf"/>
</dbReference>
<dbReference type="InterPro" id="IPR002295">
    <property type="entry name" value="N4/N6-MTase_EcoPI_Mod-like"/>
</dbReference>
<dbReference type="Pfam" id="PF01555">
    <property type="entry name" value="N6_N4_Mtase"/>
    <property type="match status" value="1"/>
</dbReference>
<feature type="domain" description="DUF1156" evidence="6">
    <location>
        <begin position="17"/>
        <end position="68"/>
    </location>
</feature>
<evidence type="ECO:0000259" key="6">
    <source>
        <dbReference type="Pfam" id="PF06634"/>
    </source>
</evidence>
<keyword evidence="1 7" id="KW-0489">Methyltransferase</keyword>
<gene>
    <name evidence="7" type="ORF">BAA01_05355</name>
</gene>
<accession>A0A1Y3PQU2</accession>
<sequence length="1083" mass="122981">MTSHMQRKDRRLIEAGFPCHQVGAETQRERGASSALPPLYFLHVWWARRPLTPSRAAILGSLLPAYTDPEWFLRQLGIEKVQAIVNGQPWTLTGQIVNRIETNDAHEEWIRVDHTVLQWIKKEQERRAKNREIIQKLCATDPSFKNHPVIIRWEQESQPFPEPLPDIGSILPVQRITADPAHVNERIEFAKTDQVKKILDSEIKWDPEDLYGYGRAFMHQPFFNSPNIKVYDPTAGGGSIPFEALRLGYSVIANDLNPVANVILYATLDYPVKFGEGLITDIKKWGEHLVSHVGKNMADVTPFSPLPKQELNYLYKHCTKCPELIPQFSGPEHDQIGLLYCRQVTCPHCGGEAPLLNTCWLSKEGDKWGVRIVTDGRSQGGTVRFETYRVKGNRGPNGEDPNFATVNNGVGMCVHCRQAIPADEIKAQARGESPHGRWTDRLYCVVAVRYQPKLDKNGNPQRYKSGERAGEVKTEKVRFFRPPNERDLQALAEAEKRLQEKWPEWEQMGLIPTESIPQGHKTAEPLRFGMNRWCDMFTPRQLLGHLILVEELNRIKPQILNELGEERGRAVVTYLQFMIDKGLDYNSKQTRWEYTRSIVKGTFGRHDFSLKWTFGEMIFTGPNSGAAWALSQVLDAYSGIAELLKPLHEKLNGSAPPVTILHGTAAHTDLPEKSVDLICMDPPYYNNVQYAELSDYFYVWQRRTLQDLYPDVYRRRLTNKTDEAVANPARDGSSANAAREYERMMGEIFSECRRVLKDDGIMTIMFTHKTQEAWEALTRSLIENGWTITTSLPVESESSESTHQKNMAAAASSIFLSCRKRFETNDVPATWSGFGGTGVAQKVREAVREGLKEFAPLKLNPVDEMVASYGRALQVLSENWPVLDGDELVTPMRAMREASAVVAEYQVARITNNRLKVEDLNPETAIALTLYGIFGLSEFPYDEALSLSRSLNISLEAKPAGYTVKGRMIGINNENQGRRARHQHAEETGYHAPLLRKNSKLRLARPEERNKRRLENPQTEWDILHGLIMSYREGDVPVARAYLAQHAEGKEQVILDLLSVWAAEMSEDTLRKEAEAMLFGLKS</sequence>
<evidence type="ECO:0000259" key="5">
    <source>
        <dbReference type="Pfam" id="PF01555"/>
    </source>
</evidence>
<dbReference type="PRINTS" id="PR00506">
    <property type="entry name" value="D21N6MTFRASE"/>
</dbReference>
<dbReference type="Gene3D" id="3.40.50.150">
    <property type="entry name" value="Vaccinia Virus protein VP39"/>
    <property type="match status" value="1"/>
</dbReference>
<evidence type="ECO:0000256" key="2">
    <source>
        <dbReference type="ARBA" id="ARBA00022679"/>
    </source>
</evidence>
<protein>
    <submittedName>
        <fullName evidence="7">DNA methylase</fullName>
    </submittedName>
</protein>
<dbReference type="SUPFAM" id="SSF53335">
    <property type="entry name" value="S-adenosyl-L-methionine-dependent methyltransferases"/>
    <property type="match status" value="3"/>
</dbReference>
<evidence type="ECO:0000313" key="7">
    <source>
        <dbReference type="EMBL" id="OUM88527.1"/>
    </source>
</evidence>
<dbReference type="AlphaFoldDB" id="A0A1Y3PQU2"/>
<keyword evidence="4" id="KW-0680">Restriction system</keyword>
<dbReference type="InterPro" id="IPR009537">
    <property type="entry name" value="DUF1156"/>
</dbReference>
<feature type="domain" description="DNA methylase N-4/N-6" evidence="5">
    <location>
        <begin position="675"/>
        <end position="793"/>
    </location>
</feature>
<dbReference type="GO" id="GO:0008170">
    <property type="term" value="F:N-methyltransferase activity"/>
    <property type="evidence" value="ECO:0007669"/>
    <property type="project" value="InterPro"/>
</dbReference>
<evidence type="ECO:0000313" key="8">
    <source>
        <dbReference type="Proteomes" id="UP000196475"/>
    </source>
</evidence>
<dbReference type="InterPro" id="IPR002941">
    <property type="entry name" value="DNA_methylase_N4/N6"/>
</dbReference>
<keyword evidence="3" id="KW-0949">S-adenosyl-L-methionine</keyword>
<dbReference type="EMBL" id="LZRT01000060">
    <property type="protein sequence ID" value="OUM88527.1"/>
    <property type="molecule type" value="Genomic_DNA"/>
</dbReference>
<evidence type="ECO:0000256" key="4">
    <source>
        <dbReference type="ARBA" id="ARBA00022747"/>
    </source>
</evidence>
<evidence type="ECO:0000256" key="3">
    <source>
        <dbReference type="ARBA" id="ARBA00022691"/>
    </source>
</evidence>
<reference evidence="8" key="1">
    <citation type="submission" date="2016-06" db="EMBL/GenBank/DDBJ databases">
        <authorList>
            <person name="Nascimento L."/>
            <person name="Pereira R.V."/>
            <person name="Martins L.F."/>
            <person name="Quaggio R.B."/>
            <person name="Silva A.M."/>
            <person name="Setubal J.C."/>
        </authorList>
    </citation>
    <scope>NUCLEOTIDE SEQUENCE [LARGE SCALE GENOMIC DNA]</scope>
</reference>
<organism evidence="7 8">
    <name type="scientific">Bacillus thermozeamaize</name>
    <dbReference type="NCBI Taxonomy" id="230954"/>
    <lineage>
        <taxon>Bacteria</taxon>
        <taxon>Bacillati</taxon>
        <taxon>Bacillota</taxon>
        <taxon>Bacilli</taxon>
        <taxon>Bacillales</taxon>
        <taxon>Bacillaceae</taxon>
        <taxon>Bacillus</taxon>
    </lineage>
</organism>
<dbReference type="GO" id="GO:0009307">
    <property type="term" value="P:DNA restriction-modification system"/>
    <property type="evidence" value="ECO:0007669"/>
    <property type="project" value="UniProtKB-KW"/>
</dbReference>
<evidence type="ECO:0000256" key="1">
    <source>
        <dbReference type="ARBA" id="ARBA00022603"/>
    </source>
</evidence>
<dbReference type="Proteomes" id="UP000196475">
    <property type="component" value="Unassembled WGS sequence"/>
</dbReference>
<name>A0A1Y3PQU2_9BACI</name>